<dbReference type="Pfam" id="PF10480">
    <property type="entry name" value="ICAP-1_inte_bdg"/>
    <property type="match status" value="1"/>
</dbReference>
<reference evidence="2" key="1">
    <citation type="submission" date="2022-11" db="UniProtKB">
        <authorList>
            <consortium name="WormBaseParasite"/>
        </authorList>
    </citation>
    <scope>IDENTIFICATION</scope>
</reference>
<dbReference type="GO" id="GO:0051895">
    <property type="term" value="P:negative regulation of focal adhesion assembly"/>
    <property type="evidence" value="ECO:0007669"/>
    <property type="project" value="TreeGrafter"/>
</dbReference>
<dbReference type="GO" id="GO:0030027">
    <property type="term" value="C:lamellipodium"/>
    <property type="evidence" value="ECO:0007669"/>
    <property type="project" value="TreeGrafter"/>
</dbReference>
<dbReference type="SUPFAM" id="SSF50729">
    <property type="entry name" value="PH domain-like"/>
    <property type="match status" value="1"/>
</dbReference>
<sequence length="156" mass="17383">MSATTHAENIRYLYYLGLFESSAVSKDRIGFAGGDKIVERRSSDERLIEHVENAQLKGDLPRDAKDCQQVAVSVSKHGLKITDLMNGNVLDRVALLSIIQCVSFDDGFGKTNVVFLVQKPLSSLMQCYLFQAQNASDADHICKQLKFIFNAALRQL</sequence>
<keyword evidence="1" id="KW-1185">Reference proteome</keyword>
<dbReference type="PANTHER" id="PTHR32055:SF1">
    <property type="entry name" value="INTEGRIN BETA-1-BINDING PROTEIN 1"/>
    <property type="match status" value="1"/>
</dbReference>
<protein>
    <submittedName>
        <fullName evidence="2">PID domain-containing protein</fullName>
    </submittedName>
</protein>
<dbReference type="GO" id="GO:0005178">
    <property type="term" value="F:integrin binding"/>
    <property type="evidence" value="ECO:0007669"/>
    <property type="project" value="TreeGrafter"/>
</dbReference>
<dbReference type="WBParaSite" id="PEQ_0000949501-mRNA-1">
    <property type="protein sequence ID" value="PEQ_0000949501-mRNA-1"/>
    <property type="gene ID" value="PEQ_0000949501"/>
</dbReference>
<dbReference type="GO" id="GO:0071944">
    <property type="term" value="C:cell periphery"/>
    <property type="evidence" value="ECO:0007669"/>
    <property type="project" value="TreeGrafter"/>
</dbReference>
<accession>A0A914RSM8</accession>
<evidence type="ECO:0000313" key="1">
    <source>
        <dbReference type="Proteomes" id="UP000887564"/>
    </source>
</evidence>
<organism evidence="1 2">
    <name type="scientific">Parascaris equorum</name>
    <name type="common">Equine roundworm</name>
    <dbReference type="NCBI Taxonomy" id="6256"/>
    <lineage>
        <taxon>Eukaryota</taxon>
        <taxon>Metazoa</taxon>
        <taxon>Ecdysozoa</taxon>
        <taxon>Nematoda</taxon>
        <taxon>Chromadorea</taxon>
        <taxon>Rhabditida</taxon>
        <taxon>Spirurina</taxon>
        <taxon>Ascaridomorpha</taxon>
        <taxon>Ascaridoidea</taxon>
        <taxon>Ascarididae</taxon>
        <taxon>Parascaris</taxon>
    </lineage>
</organism>
<proteinExistence type="predicted"/>
<dbReference type="GO" id="GO:0005856">
    <property type="term" value="C:cytoskeleton"/>
    <property type="evidence" value="ECO:0007669"/>
    <property type="project" value="TreeGrafter"/>
</dbReference>
<dbReference type="InterPro" id="IPR019517">
    <property type="entry name" value="Integrin-bd_ICAP-1"/>
</dbReference>
<evidence type="ECO:0000313" key="2">
    <source>
        <dbReference type="WBParaSite" id="PEQ_0000949501-mRNA-1"/>
    </source>
</evidence>
<dbReference type="GO" id="GO:0001726">
    <property type="term" value="C:ruffle"/>
    <property type="evidence" value="ECO:0007669"/>
    <property type="project" value="TreeGrafter"/>
</dbReference>
<dbReference type="PANTHER" id="PTHR32055">
    <property type="entry name" value="INTEGRIN BETA-1-BINDING PROTEIN 1"/>
    <property type="match status" value="1"/>
</dbReference>
<name>A0A914RSM8_PAREQ</name>
<dbReference type="AlphaFoldDB" id="A0A914RSM8"/>
<dbReference type="GO" id="GO:1900025">
    <property type="term" value="P:negative regulation of substrate adhesion-dependent cell spreading"/>
    <property type="evidence" value="ECO:0007669"/>
    <property type="project" value="TreeGrafter"/>
</dbReference>
<dbReference type="Proteomes" id="UP000887564">
    <property type="component" value="Unplaced"/>
</dbReference>
<dbReference type="Gene3D" id="6.20.360.10">
    <property type="match status" value="1"/>
</dbReference>